<proteinExistence type="predicted"/>
<evidence type="ECO:0000313" key="3">
    <source>
        <dbReference type="Proteomes" id="UP000292346"/>
    </source>
</evidence>
<accession>A0A4R0H0P6</accession>
<feature type="signal peptide" evidence="1">
    <location>
        <begin position="1"/>
        <end position="27"/>
    </location>
</feature>
<dbReference type="Proteomes" id="UP000292346">
    <property type="component" value="Unassembled WGS sequence"/>
</dbReference>
<evidence type="ECO:0008006" key="4">
    <source>
        <dbReference type="Google" id="ProtNLM"/>
    </source>
</evidence>
<reference evidence="2 3" key="1">
    <citation type="submission" date="2019-02" db="EMBL/GenBank/DDBJ databases">
        <title>Kribbella capetownensis sp. nov. and Kribbella speibonae sp. nov., isolated from soil.</title>
        <authorList>
            <person name="Curtis S.M."/>
            <person name="Norton I."/>
            <person name="Everest G.J."/>
            <person name="Meyers P.R."/>
        </authorList>
    </citation>
    <scope>NUCLEOTIDE SEQUENCE [LARGE SCALE GENOMIC DNA]</scope>
    <source>
        <strain evidence="2 3">KCTC 29219</strain>
    </source>
</reference>
<keyword evidence="3" id="KW-1185">Reference proteome</keyword>
<name>A0A4R0H0P6_9ACTN</name>
<dbReference type="AlphaFoldDB" id="A0A4R0H0P6"/>
<evidence type="ECO:0000256" key="1">
    <source>
        <dbReference type="SAM" id="SignalP"/>
    </source>
</evidence>
<feature type="chain" id="PRO_5020433415" description="Allene oxide cyclase barrel-like domain-containing protein" evidence="1">
    <location>
        <begin position="28"/>
        <end position="159"/>
    </location>
</feature>
<evidence type="ECO:0000313" key="2">
    <source>
        <dbReference type="EMBL" id="TCC04115.1"/>
    </source>
</evidence>
<organism evidence="2 3">
    <name type="scientific">Kribbella soli</name>
    <dbReference type="NCBI Taxonomy" id="1124743"/>
    <lineage>
        <taxon>Bacteria</taxon>
        <taxon>Bacillati</taxon>
        <taxon>Actinomycetota</taxon>
        <taxon>Actinomycetes</taxon>
        <taxon>Propionibacteriales</taxon>
        <taxon>Kribbellaceae</taxon>
        <taxon>Kribbella</taxon>
    </lineage>
</organism>
<dbReference type="OrthoDB" id="3827207at2"/>
<dbReference type="PROSITE" id="PS51257">
    <property type="entry name" value="PROKAR_LIPOPROTEIN"/>
    <property type="match status" value="1"/>
</dbReference>
<protein>
    <recommendedName>
        <fullName evidence="4">Allene oxide cyclase barrel-like domain-containing protein</fullName>
    </recommendedName>
</protein>
<dbReference type="EMBL" id="SJJZ01000004">
    <property type="protein sequence ID" value="TCC04115.1"/>
    <property type="molecule type" value="Genomic_DNA"/>
</dbReference>
<keyword evidence="1" id="KW-0732">Signal</keyword>
<comment type="caution">
    <text evidence="2">The sequence shown here is derived from an EMBL/GenBank/DDBJ whole genome shotgun (WGS) entry which is preliminary data.</text>
</comment>
<gene>
    <name evidence="2" type="ORF">E0H45_34030</name>
</gene>
<dbReference type="RefSeq" id="WP_131345086.1">
    <property type="nucleotide sequence ID" value="NZ_SJJZ01000004.1"/>
</dbReference>
<sequence length="159" mass="16459">MSRITRSIALLAAVLGSCLVAAEPAQAAPPVVPNGEPFEILSPAGEYCSFALRIFGDSAAVVRPGSPNGDLIITGALALTATNLASGESRSYNVSGPTFIDAQTGLQVYVGPALIGQPASVNTDDTFLIITRGRWTFDPSTTAHTFRGKIAHDICAELA</sequence>